<organism evidence="3 4">
    <name type="scientific">Pythium oligandrum</name>
    <name type="common">Mycoparasitic fungus</name>
    <dbReference type="NCBI Taxonomy" id="41045"/>
    <lineage>
        <taxon>Eukaryota</taxon>
        <taxon>Sar</taxon>
        <taxon>Stramenopiles</taxon>
        <taxon>Oomycota</taxon>
        <taxon>Peronosporomycetes</taxon>
        <taxon>Pythiales</taxon>
        <taxon>Pythiaceae</taxon>
        <taxon>Pythium</taxon>
    </lineage>
</organism>
<feature type="domain" description="N-acetyltransferase" evidence="2">
    <location>
        <begin position="32"/>
        <end position="182"/>
    </location>
</feature>
<evidence type="ECO:0000313" key="4">
    <source>
        <dbReference type="Proteomes" id="UP000794436"/>
    </source>
</evidence>
<comment type="caution">
    <text evidence="3">The sequence shown here is derived from an EMBL/GenBank/DDBJ whole genome shotgun (WGS) entry which is preliminary data.</text>
</comment>
<dbReference type="InterPro" id="IPR050769">
    <property type="entry name" value="NAT_camello-type"/>
</dbReference>
<dbReference type="Proteomes" id="UP000794436">
    <property type="component" value="Unassembled WGS sequence"/>
</dbReference>
<dbReference type="PANTHER" id="PTHR13947">
    <property type="entry name" value="GNAT FAMILY N-ACETYLTRANSFERASE"/>
    <property type="match status" value="1"/>
</dbReference>
<proteinExistence type="predicted"/>
<dbReference type="Gene3D" id="3.40.630.30">
    <property type="match status" value="1"/>
</dbReference>
<dbReference type="OrthoDB" id="41532at2759"/>
<sequence length="182" mass="20589">MTGATKQNVSFSIRAYRPEDNDVVTALFATGMLFYCPPETTHPRILEGFQLYVKECFTKDFAHMEETYFQSGGHFWVATTKIEGEEVIAAMIGLEGKGGGRGELRRLSVQDAFRGYGLARLLVAHLEEWAKTHGFHTIALNTDGVMVPARKLYDSLGYKVVETRILMEDPFFDTFDYEKSLL</sequence>
<dbReference type="PANTHER" id="PTHR13947:SF37">
    <property type="entry name" value="LD18367P"/>
    <property type="match status" value="1"/>
</dbReference>
<accession>A0A8K1FDI8</accession>
<reference evidence="3" key="1">
    <citation type="submission" date="2019-03" db="EMBL/GenBank/DDBJ databases">
        <title>Long read genome sequence of the mycoparasitic Pythium oligandrum ATCC 38472 isolated from sugarbeet rhizosphere.</title>
        <authorList>
            <person name="Gaulin E."/>
        </authorList>
    </citation>
    <scope>NUCLEOTIDE SEQUENCE</scope>
    <source>
        <strain evidence="3">ATCC 38472_TT</strain>
    </source>
</reference>
<evidence type="ECO:0000256" key="1">
    <source>
        <dbReference type="ARBA" id="ARBA00022679"/>
    </source>
</evidence>
<evidence type="ECO:0000259" key="2">
    <source>
        <dbReference type="PROSITE" id="PS51186"/>
    </source>
</evidence>
<keyword evidence="1" id="KW-0808">Transferase</keyword>
<name>A0A8K1FDI8_PYTOL</name>
<dbReference type="SUPFAM" id="SSF55729">
    <property type="entry name" value="Acyl-CoA N-acyltransferases (Nat)"/>
    <property type="match status" value="1"/>
</dbReference>
<dbReference type="EMBL" id="SPLM01000111">
    <property type="protein sequence ID" value="TMW58411.1"/>
    <property type="molecule type" value="Genomic_DNA"/>
</dbReference>
<dbReference type="PROSITE" id="PS51186">
    <property type="entry name" value="GNAT"/>
    <property type="match status" value="1"/>
</dbReference>
<dbReference type="GO" id="GO:0008080">
    <property type="term" value="F:N-acetyltransferase activity"/>
    <property type="evidence" value="ECO:0007669"/>
    <property type="project" value="InterPro"/>
</dbReference>
<protein>
    <recommendedName>
        <fullName evidence="2">N-acetyltransferase domain-containing protein</fullName>
    </recommendedName>
</protein>
<dbReference type="Pfam" id="PF00583">
    <property type="entry name" value="Acetyltransf_1"/>
    <property type="match status" value="1"/>
</dbReference>
<dbReference type="AlphaFoldDB" id="A0A8K1FDI8"/>
<evidence type="ECO:0000313" key="3">
    <source>
        <dbReference type="EMBL" id="TMW58411.1"/>
    </source>
</evidence>
<dbReference type="InterPro" id="IPR016181">
    <property type="entry name" value="Acyl_CoA_acyltransferase"/>
</dbReference>
<dbReference type="InterPro" id="IPR000182">
    <property type="entry name" value="GNAT_dom"/>
</dbReference>
<dbReference type="CDD" id="cd04301">
    <property type="entry name" value="NAT_SF"/>
    <property type="match status" value="1"/>
</dbReference>
<gene>
    <name evidence="3" type="ORF">Poli38472_009970</name>
</gene>
<keyword evidence="4" id="KW-1185">Reference proteome</keyword>